<evidence type="ECO:0000256" key="1">
    <source>
        <dbReference type="SAM" id="MobiDB-lite"/>
    </source>
</evidence>
<feature type="chain" id="PRO_5045504907" evidence="3">
    <location>
        <begin position="30"/>
        <end position="346"/>
    </location>
</feature>
<keyword evidence="2" id="KW-1133">Transmembrane helix</keyword>
<evidence type="ECO:0000256" key="2">
    <source>
        <dbReference type="SAM" id="Phobius"/>
    </source>
</evidence>
<feature type="region of interest" description="Disordered" evidence="1">
    <location>
        <begin position="28"/>
        <end position="129"/>
    </location>
</feature>
<feature type="region of interest" description="Disordered" evidence="1">
    <location>
        <begin position="276"/>
        <end position="302"/>
    </location>
</feature>
<accession>A0ABY7KL26</accession>
<feature type="transmembrane region" description="Helical" evidence="2">
    <location>
        <begin position="316"/>
        <end position="337"/>
    </location>
</feature>
<dbReference type="NCBIfam" id="NF041528">
    <property type="entry name" value="strep_LAETG"/>
    <property type="match status" value="1"/>
</dbReference>
<sequence length="346" mass="35304">MKLRRALAVAAATAALAPVALMSAPAAFATDGTSPSPTATESTPATQESSSAPAETSPAPTGTSPAPEDSSPAPAESSPSATESSPAPAGSSPAATESSPAPTESTPSDDESEDEGKDECPVDEYGDPVWDISESLHSSLSGLPETVVAGSGWTNFTFNVSNSGDETIEDILPVVGVAAMDWELESDYTELITVQVKKGGSWVDLATEFGEGGALNAFSLEGGQSISYDLRLNVSRDIPSAIGIAIGLAEYSTEDGCWTSEDENYGIYFFEVLPAGSDPGKPDDSKPQTGGKDEITDVDEVDVDGELAETGSDSDLPVIATIGGIAVLAGTGVVFAMKRRKVGAEA</sequence>
<dbReference type="NCBIfam" id="TIGR01167">
    <property type="entry name" value="LPXTG_anchor"/>
    <property type="match status" value="1"/>
</dbReference>
<feature type="signal peptide" evidence="3">
    <location>
        <begin position="1"/>
        <end position="29"/>
    </location>
</feature>
<keyword evidence="2" id="KW-0472">Membrane</keyword>
<protein>
    <submittedName>
        <fullName evidence="4">LPXTG cell wall anchor domain-containing protein</fullName>
    </submittedName>
</protein>
<feature type="compositionally biased region" description="Acidic residues" evidence="1">
    <location>
        <begin position="107"/>
        <end position="126"/>
    </location>
</feature>
<keyword evidence="5" id="KW-1185">Reference proteome</keyword>
<name>A0ABY7KL26_9ACTN</name>
<reference evidence="4" key="1">
    <citation type="submission" date="2022-12" db="EMBL/GenBank/DDBJ databases">
        <authorList>
            <person name="Ruckert C."/>
            <person name="Busche T."/>
            <person name="Kalinowski J."/>
            <person name="Wittmann C."/>
        </authorList>
    </citation>
    <scope>NUCLEOTIDE SEQUENCE</scope>
    <source>
        <strain evidence="4">DSM 40467</strain>
    </source>
</reference>
<keyword evidence="3" id="KW-0732">Signal</keyword>
<gene>
    <name evidence="4" type="ORF">STRCI_004934</name>
</gene>
<keyword evidence="2" id="KW-0812">Transmembrane</keyword>
<evidence type="ECO:0000256" key="3">
    <source>
        <dbReference type="SAM" id="SignalP"/>
    </source>
</evidence>
<dbReference type="EMBL" id="CP114413">
    <property type="protein sequence ID" value="WAZ23584.1"/>
    <property type="molecule type" value="Genomic_DNA"/>
</dbReference>
<evidence type="ECO:0000313" key="5">
    <source>
        <dbReference type="Proteomes" id="UP001164439"/>
    </source>
</evidence>
<organism evidence="4 5">
    <name type="scientific">Streptomyces cinnabarinus</name>
    <dbReference type="NCBI Taxonomy" id="67287"/>
    <lineage>
        <taxon>Bacteria</taxon>
        <taxon>Bacillati</taxon>
        <taxon>Actinomycetota</taxon>
        <taxon>Actinomycetes</taxon>
        <taxon>Kitasatosporales</taxon>
        <taxon>Streptomycetaceae</taxon>
        <taxon>Streptomyces</taxon>
    </lineage>
</organism>
<evidence type="ECO:0000313" key="4">
    <source>
        <dbReference type="EMBL" id="WAZ23584.1"/>
    </source>
</evidence>
<feature type="compositionally biased region" description="Basic and acidic residues" evidence="1">
    <location>
        <begin position="280"/>
        <end position="295"/>
    </location>
</feature>
<dbReference type="Proteomes" id="UP001164439">
    <property type="component" value="Chromosome"/>
</dbReference>
<dbReference type="RefSeq" id="WP_269661130.1">
    <property type="nucleotide sequence ID" value="NZ_CP114413.1"/>
</dbReference>
<feature type="compositionally biased region" description="Low complexity" evidence="1">
    <location>
        <begin position="28"/>
        <end position="106"/>
    </location>
</feature>
<proteinExistence type="predicted"/>